<dbReference type="Pfam" id="PF00085">
    <property type="entry name" value="Thioredoxin"/>
    <property type="match status" value="1"/>
</dbReference>
<name>A0A8J3ZXL8_9ACTN</name>
<accession>A0A8J3ZXL8</accession>
<feature type="domain" description="Thioredoxin" evidence="1">
    <location>
        <begin position="1"/>
        <end position="119"/>
    </location>
</feature>
<reference evidence="2" key="1">
    <citation type="submission" date="2021-01" db="EMBL/GenBank/DDBJ databases">
        <title>Whole genome shotgun sequence of Virgisporangium ochraceum NBRC 16418.</title>
        <authorList>
            <person name="Komaki H."/>
            <person name="Tamura T."/>
        </authorList>
    </citation>
    <scope>NUCLEOTIDE SEQUENCE</scope>
    <source>
        <strain evidence="2">NBRC 16418</strain>
    </source>
</reference>
<dbReference type="AlphaFoldDB" id="A0A8J3ZXL8"/>
<dbReference type="InterPro" id="IPR013766">
    <property type="entry name" value="Thioredoxin_domain"/>
</dbReference>
<organism evidence="2 3">
    <name type="scientific">Virgisporangium ochraceum</name>
    <dbReference type="NCBI Taxonomy" id="65505"/>
    <lineage>
        <taxon>Bacteria</taxon>
        <taxon>Bacillati</taxon>
        <taxon>Actinomycetota</taxon>
        <taxon>Actinomycetes</taxon>
        <taxon>Micromonosporales</taxon>
        <taxon>Micromonosporaceae</taxon>
        <taxon>Virgisporangium</taxon>
    </lineage>
</organism>
<dbReference type="CDD" id="cd02947">
    <property type="entry name" value="TRX_family"/>
    <property type="match status" value="1"/>
</dbReference>
<dbReference type="SUPFAM" id="SSF52833">
    <property type="entry name" value="Thioredoxin-like"/>
    <property type="match status" value="1"/>
</dbReference>
<dbReference type="RefSeq" id="WP_203930944.1">
    <property type="nucleotide sequence ID" value="NZ_BOPH01000084.1"/>
</dbReference>
<evidence type="ECO:0000259" key="1">
    <source>
        <dbReference type="PROSITE" id="PS51352"/>
    </source>
</evidence>
<gene>
    <name evidence="2" type="ORF">Voc01_059750</name>
</gene>
<dbReference type="EMBL" id="BOPH01000084">
    <property type="protein sequence ID" value="GIJ71058.1"/>
    <property type="molecule type" value="Genomic_DNA"/>
</dbReference>
<evidence type="ECO:0000313" key="2">
    <source>
        <dbReference type="EMBL" id="GIJ71058.1"/>
    </source>
</evidence>
<dbReference type="Proteomes" id="UP000635606">
    <property type="component" value="Unassembled WGS sequence"/>
</dbReference>
<dbReference type="Gene3D" id="3.40.30.10">
    <property type="entry name" value="Glutaredoxin"/>
    <property type="match status" value="1"/>
</dbReference>
<protein>
    <submittedName>
        <fullName evidence="2">Thioredoxin</fullName>
    </submittedName>
</protein>
<proteinExistence type="predicted"/>
<sequence>MVELRGGVFGRGSSVGAVDLTYDEFHRLVGQGGRLVVNFWADRCPLSRQFHPIFERAAPRHPDVVFGKVDVDAVKGLTGPLEISQLPTLTAIYGGSLLYKESGVHRPDQVDEVVAALRRVR</sequence>
<evidence type="ECO:0000313" key="3">
    <source>
        <dbReference type="Proteomes" id="UP000635606"/>
    </source>
</evidence>
<comment type="caution">
    <text evidence="2">The sequence shown here is derived from an EMBL/GenBank/DDBJ whole genome shotgun (WGS) entry which is preliminary data.</text>
</comment>
<keyword evidence="3" id="KW-1185">Reference proteome</keyword>
<dbReference type="InterPro" id="IPR036249">
    <property type="entry name" value="Thioredoxin-like_sf"/>
</dbReference>
<dbReference type="PROSITE" id="PS51352">
    <property type="entry name" value="THIOREDOXIN_2"/>
    <property type="match status" value="1"/>
</dbReference>